<proteinExistence type="predicted"/>
<protein>
    <recommendedName>
        <fullName evidence="1">Rhodanese domain-containing protein</fullName>
    </recommendedName>
</protein>
<comment type="caution">
    <text evidence="2">The sequence shown here is derived from an EMBL/GenBank/DDBJ whole genome shotgun (WGS) entry which is preliminary data.</text>
</comment>
<dbReference type="Pfam" id="PF00581">
    <property type="entry name" value="Rhodanese"/>
    <property type="match status" value="1"/>
</dbReference>
<dbReference type="Gene3D" id="3.40.250.10">
    <property type="entry name" value="Rhodanese-like domain"/>
    <property type="match status" value="2"/>
</dbReference>
<dbReference type="Proteomes" id="UP001491310">
    <property type="component" value="Unassembled WGS sequence"/>
</dbReference>
<dbReference type="EMBL" id="JALJOT010000009">
    <property type="protein sequence ID" value="KAK9907413.1"/>
    <property type="molecule type" value="Genomic_DNA"/>
</dbReference>
<feature type="domain" description="Rhodanese" evidence="1">
    <location>
        <begin position="69"/>
        <end position="175"/>
    </location>
</feature>
<name>A0ABR2YKV5_9CHLO</name>
<gene>
    <name evidence="2" type="ORF">WJX75_003174</name>
</gene>
<evidence type="ECO:0000313" key="3">
    <source>
        <dbReference type="Proteomes" id="UP001491310"/>
    </source>
</evidence>
<reference evidence="2 3" key="1">
    <citation type="journal article" date="2024" name="Nat. Commun.">
        <title>Phylogenomics reveals the evolutionary origins of lichenization in chlorophyte algae.</title>
        <authorList>
            <person name="Puginier C."/>
            <person name="Libourel C."/>
            <person name="Otte J."/>
            <person name="Skaloud P."/>
            <person name="Haon M."/>
            <person name="Grisel S."/>
            <person name="Petersen M."/>
            <person name="Berrin J.G."/>
            <person name="Delaux P.M."/>
            <person name="Dal Grande F."/>
            <person name="Keller J."/>
        </authorList>
    </citation>
    <scope>NUCLEOTIDE SEQUENCE [LARGE SCALE GENOMIC DNA]</scope>
    <source>
        <strain evidence="2 3">SAG 216-7</strain>
    </source>
</reference>
<evidence type="ECO:0000259" key="1">
    <source>
        <dbReference type="PROSITE" id="PS50206"/>
    </source>
</evidence>
<dbReference type="PROSITE" id="PS50206">
    <property type="entry name" value="RHODANESE_3"/>
    <property type="match status" value="2"/>
</dbReference>
<feature type="domain" description="Rhodanese" evidence="1">
    <location>
        <begin position="197"/>
        <end position="297"/>
    </location>
</feature>
<sequence length="336" mass="36817">MPSITNVGGSLTSAIALTLLAWAVRFFRAAAQQRKHGLRAPEDAKQPEKLGRYFCSLSAAALRMLVETDPIPHVIVDVRKPEDVSFSPLPEDLKAAVHIPAEEVEQALSRNAAGWRARAPNAPVPMRDWLLVFVGDDGDDMRTAAAGAAVAGFERGAILQDGLQAFGQAALQQANLRYIGRDGLAAALGLLGERATRVEGVRVLDIRRHDERALYGSIPGTVHVPTDQLPAALSMAPREWEAAYRCPKPGFEDWVVMQCRTNRRAAWAAQVAQDAGWPRVLVYRQGVYGWRVHPTVKAYQSYERGEPPPEPEPFQPEPLDAARAKAELAQLGMRVQ</sequence>
<dbReference type="PANTHER" id="PTHR44086:SF10">
    <property type="entry name" value="THIOSULFATE SULFURTRANSFERASE_RHODANESE-LIKE DOMAIN-CONTAINING PROTEIN 3"/>
    <property type="match status" value="1"/>
</dbReference>
<accession>A0ABR2YKV5</accession>
<dbReference type="InterPro" id="IPR036873">
    <property type="entry name" value="Rhodanese-like_dom_sf"/>
</dbReference>
<evidence type="ECO:0000313" key="2">
    <source>
        <dbReference type="EMBL" id="KAK9907413.1"/>
    </source>
</evidence>
<dbReference type="PANTHER" id="PTHR44086">
    <property type="entry name" value="THIOSULFATE SULFURTRANSFERASE RDL2, MITOCHONDRIAL-RELATED"/>
    <property type="match status" value="1"/>
</dbReference>
<dbReference type="SMART" id="SM00450">
    <property type="entry name" value="RHOD"/>
    <property type="match status" value="2"/>
</dbReference>
<keyword evidence="3" id="KW-1185">Reference proteome</keyword>
<dbReference type="InterPro" id="IPR001763">
    <property type="entry name" value="Rhodanese-like_dom"/>
</dbReference>
<organism evidence="2 3">
    <name type="scientific">Coccomyxa subellipsoidea</name>
    <dbReference type="NCBI Taxonomy" id="248742"/>
    <lineage>
        <taxon>Eukaryota</taxon>
        <taxon>Viridiplantae</taxon>
        <taxon>Chlorophyta</taxon>
        <taxon>core chlorophytes</taxon>
        <taxon>Trebouxiophyceae</taxon>
        <taxon>Trebouxiophyceae incertae sedis</taxon>
        <taxon>Coccomyxaceae</taxon>
        <taxon>Coccomyxa</taxon>
    </lineage>
</organism>
<dbReference type="SUPFAM" id="SSF52821">
    <property type="entry name" value="Rhodanese/Cell cycle control phosphatase"/>
    <property type="match status" value="2"/>
</dbReference>